<protein>
    <submittedName>
        <fullName evidence="3">Uncharacterized protein</fullName>
    </submittedName>
</protein>
<feature type="transmembrane region" description="Helical" evidence="2">
    <location>
        <begin position="38"/>
        <end position="58"/>
    </location>
</feature>
<dbReference type="EMBL" id="KQ976455">
    <property type="protein sequence ID" value="KYM85214.1"/>
    <property type="molecule type" value="Genomic_DNA"/>
</dbReference>
<evidence type="ECO:0000256" key="2">
    <source>
        <dbReference type="SAM" id="Phobius"/>
    </source>
</evidence>
<keyword evidence="4" id="KW-1185">Reference proteome</keyword>
<feature type="compositionally biased region" description="Pro residues" evidence="1">
    <location>
        <begin position="107"/>
        <end position="122"/>
    </location>
</feature>
<feature type="compositionally biased region" description="Basic and acidic residues" evidence="1">
    <location>
        <begin position="127"/>
        <end position="138"/>
    </location>
</feature>
<feature type="region of interest" description="Disordered" evidence="1">
    <location>
        <begin position="101"/>
        <end position="138"/>
    </location>
</feature>
<gene>
    <name evidence="3" type="ORF">ALC53_05003</name>
</gene>
<name>A0A195BJD3_9HYME</name>
<dbReference type="AlphaFoldDB" id="A0A195BJD3"/>
<proteinExistence type="predicted"/>
<evidence type="ECO:0000313" key="4">
    <source>
        <dbReference type="Proteomes" id="UP000078540"/>
    </source>
</evidence>
<evidence type="ECO:0000313" key="3">
    <source>
        <dbReference type="EMBL" id="KYM85214.1"/>
    </source>
</evidence>
<sequence length="138" mass="15153">MPHILGNLCAKTLIECGINFTDISKNSISTMPLVLFEIYQYIIFLIGIINISGIFNNYNQLVAKLRTSRKQSLNGCSTESMSFHRIPVDMDIDRRFSGIASGLELPHPTPIPATPTPTPTPASEPAGNKEDGEEPHIT</sequence>
<reference evidence="3 4" key="1">
    <citation type="submission" date="2015-09" db="EMBL/GenBank/DDBJ databases">
        <title>Atta colombica WGS genome.</title>
        <authorList>
            <person name="Nygaard S."/>
            <person name="Hu H."/>
            <person name="Boomsma J."/>
            <person name="Zhang G."/>
        </authorList>
    </citation>
    <scope>NUCLEOTIDE SEQUENCE [LARGE SCALE GENOMIC DNA]</scope>
    <source>
        <strain evidence="3">Treedump-2</strain>
        <tissue evidence="3">Whole body</tissue>
    </source>
</reference>
<accession>A0A195BJD3</accession>
<evidence type="ECO:0000256" key="1">
    <source>
        <dbReference type="SAM" id="MobiDB-lite"/>
    </source>
</evidence>
<dbReference type="Proteomes" id="UP000078540">
    <property type="component" value="Unassembled WGS sequence"/>
</dbReference>
<keyword evidence="2" id="KW-1133">Transmembrane helix</keyword>
<organism evidence="3 4">
    <name type="scientific">Atta colombica</name>
    <dbReference type="NCBI Taxonomy" id="520822"/>
    <lineage>
        <taxon>Eukaryota</taxon>
        <taxon>Metazoa</taxon>
        <taxon>Ecdysozoa</taxon>
        <taxon>Arthropoda</taxon>
        <taxon>Hexapoda</taxon>
        <taxon>Insecta</taxon>
        <taxon>Pterygota</taxon>
        <taxon>Neoptera</taxon>
        <taxon>Endopterygota</taxon>
        <taxon>Hymenoptera</taxon>
        <taxon>Apocrita</taxon>
        <taxon>Aculeata</taxon>
        <taxon>Formicoidea</taxon>
        <taxon>Formicidae</taxon>
        <taxon>Myrmicinae</taxon>
        <taxon>Atta</taxon>
    </lineage>
</organism>
<keyword evidence="2" id="KW-0472">Membrane</keyword>
<keyword evidence="2" id="KW-0812">Transmembrane</keyword>